<evidence type="ECO:0000256" key="2">
    <source>
        <dbReference type="SAM" id="SignalP"/>
    </source>
</evidence>
<evidence type="ECO:0000256" key="1">
    <source>
        <dbReference type="SAM" id="MobiDB-lite"/>
    </source>
</evidence>
<feature type="chain" id="PRO_5041315169" evidence="2">
    <location>
        <begin position="19"/>
        <end position="238"/>
    </location>
</feature>
<organism evidence="3 4">
    <name type="scientific">Mesorhabditis spiculigera</name>
    <dbReference type="NCBI Taxonomy" id="96644"/>
    <lineage>
        <taxon>Eukaryota</taxon>
        <taxon>Metazoa</taxon>
        <taxon>Ecdysozoa</taxon>
        <taxon>Nematoda</taxon>
        <taxon>Chromadorea</taxon>
        <taxon>Rhabditida</taxon>
        <taxon>Rhabditina</taxon>
        <taxon>Rhabditomorpha</taxon>
        <taxon>Rhabditoidea</taxon>
        <taxon>Rhabditidae</taxon>
        <taxon>Mesorhabditinae</taxon>
        <taxon>Mesorhabditis</taxon>
    </lineage>
</organism>
<feature type="compositionally biased region" description="Acidic residues" evidence="1">
    <location>
        <begin position="78"/>
        <end position="87"/>
    </location>
</feature>
<feature type="compositionally biased region" description="Acidic residues" evidence="1">
    <location>
        <begin position="119"/>
        <end position="132"/>
    </location>
</feature>
<gene>
    <name evidence="3" type="ORF">MSPICULIGERA_LOCUS19379</name>
</gene>
<evidence type="ECO:0000313" key="4">
    <source>
        <dbReference type="Proteomes" id="UP001177023"/>
    </source>
</evidence>
<proteinExistence type="predicted"/>
<dbReference type="Proteomes" id="UP001177023">
    <property type="component" value="Unassembled WGS sequence"/>
</dbReference>
<sequence length="238" mass="26622">MYGIVPLVLLCLIAFGEAGPWSDEFTDDENAMAFEVDNDMDTLEAGYKTIKVVKARDNDDGDYWGGGPKWKPFQPPPADEEGDDEFEFVTSAPRRHHKFHGKASRRLAKKHKPKKHIVEEEEEDDRWNEGETDLQTTSVVPETTETAESREATEAPITTTIAHKRKAKKSHKKSEKPVKKAKKPANIVGDWTDEESGNLHGLTAVDEADGDEKDNKSTPEPIEEGSGQEPDAKREVKI</sequence>
<dbReference type="AlphaFoldDB" id="A0AA36D7M0"/>
<feature type="non-terminal residue" evidence="3">
    <location>
        <position position="1"/>
    </location>
</feature>
<accession>A0AA36D7M0</accession>
<feature type="compositionally biased region" description="Basic residues" evidence="1">
    <location>
        <begin position="162"/>
        <end position="183"/>
    </location>
</feature>
<keyword evidence="4" id="KW-1185">Reference proteome</keyword>
<dbReference type="EMBL" id="CATQJA010002662">
    <property type="protein sequence ID" value="CAJ0581213.1"/>
    <property type="molecule type" value="Genomic_DNA"/>
</dbReference>
<keyword evidence="2" id="KW-0732">Signal</keyword>
<feature type="signal peptide" evidence="2">
    <location>
        <begin position="1"/>
        <end position="18"/>
    </location>
</feature>
<feature type="region of interest" description="Disordered" evidence="1">
    <location>
        <begin position="63"/>
        <end position="238"/>
    </location>
</feature>
<evidence type="ECO:0000313" key="3">
    <source>
        <dbReference type="EMBL" id="CAJ0581213.1"/>
    </source>
</evidence>
<name>A0AA36D7M0_9BILA</name>
<protein>
    <submittedName>
        <fullName evidence="3">Uncharacterized protein</fullName>
    </submittedName>
</protein>
<reference evidence="3" key="1">
    <citation type="submission" date="2023-06" db="EMBL/GenBank/DDBJ databases">
        <authorList>
            <person name="Delattre M."/>
        </authorList>
    </citation>
    <scope>NUCLEOTIDE SEQUENCE</scope>
    <source>
        <strain evidence="3">AF72</strain>
    </source>
</reference>
<feature type="compositionally biased region" description="Basic residues" evidence="1">
    <location>
        <begin position="93"/>
        <end position="115"/>
    </location>
</feature>
<comment type="caution">
    <text evidence="3">The sequence shown here is derived from an EMBL/GenBank/DDBJ whole genome shotgun (WGS) entry which is preliminary data.</text>
</comment>